<evidence type="ECO:0000313" key="2">
    <source>
        <dbReference type="EMBL" id="KAE9022100.1"/>
    </source>
</evidence>
<dbReference type="Proteomes" id="UP000435112">
    <property type="component" value="Unassembled WGS sequence"/>
</dbReference>
<gene>
    <name evidence="2" type="ORF">PR002_g12057</name>
</gene>
<reference evidence="2 3" key="1">
    <citation type="submission" date="2018-09" db="EMBL/GenBank/DDBJ databases">
        <title>Genomic investigation of the strawberry pathogen Phytophthora fragariae indicates pathogenicity is determined by transcriptional variation in three key races.</title>
        <authorList>
            <person name="Adams T.M."/>
            <person name="Armitage A.D."/>
            <person name="Sobczyk M.K."/>
            <person name="Bates H.J."/>
            <person name="Dunwell J.M."/>
            <person name="Nellist C.F."/>
            <person name="Harrison R.J."/>
        </authorList>
    </citation>
    <scope>NUCLEOTIDE SEQUENCE [LARGE SCALE GENOMIC DNA]</scope>
    <source>
        <strain evidence="2 3">SCRP324</strain>
    </source>
</reference>
<accession>A0A6A3LV59</accession>
<feature type="compositionally biased region" description="Low complexity" evidence="1">
    <location>
        <begin position="93"/>
        <end position="120"/>
    </location>
</feature>
<feature type="compositionally biased region" description="Basic and acidic residues" evidence="1">
    <location>
        <begin position="121"/>
        <end position="137"/>
    </location>
</feature>
<organism evidence="2 3">
    <name type="scientific">Phytophthora rubi</name>
    <dbReference type="NCBI Taxonomy" id="129364"/>
    <lineage>
        <taxon>Eukaryota</taxon>
        <taxon>Sar</taxon>
        <taxon>Stramenopiles</taxon>
        <taxon>Oomycota</taxon>
        <taxon>Peronosporomycetes</taxon>
        <taxon>Peronosporales</taxon>
        <taxon>Peronosporaceae</taxon>
        <taxon>Phytophthora</taxon>
    </lineage>
</organism>
<evidence type="ECO:0000313" key="3">
    <source>
        <dbReference type="Proteomes" id="UP000435112"/>
    </source>
</evidence>
<dbReference type="AlphaFoldDB" id="A0A6A3LV59"/>
<name>A0A6A3LV59_9STRA</name>
<protein>
    <submittedName>
        <fullName evidence="2">Uncharacterized protein</fullName>
    </submittedName>
</protein>
<comment type="caution">
    <text evidence="2">The sequence shown here is derived from an EMBL/GenBank/DDBJ whole genome shotgun (WGS) entry which is preliminary data.</text>
</comment>
<dbReference type="EMBL" id="QXFU01000745">
    <property type="protein sequence ID" value="KAE9022100.1"/>
    <property type="molecule type" value="Genomic_DNA"/>
</dbReference>
<evidence type="ECO:0000256" key="1">
    <source>
        <dbReference type="SAM" id="MobiDB-lite"/>
    </source>
</evidence>
<sequence length="155" mass="16472">MPGRSPKIAWVTQFLRAPPERSLTKLTYQDKSNCKRDTTATGCKQRALKGRASAGAAAICCFQGAQGIARASNEALIRYTRMANDRDAAPSQAGRDAAMAGGPDAAPSQAGVAAGTPPRTAAERAAHARTVKAEKQAHPHSIWHAWPRQSQETPQ</sequence>
<feature type="region of interest" description="Disordered" evidence="1">
    <location>
        <begin position="86"/>
        <end position="155"/>
    </location>
</feature>
<proteinExistence type="predicted"/>